<dbReference type="GO" id="GO:0015074">
    <property type="term" value="P:DNA integration"/>
    <property type="evidence" value="ECO:0007669"/>
    <property type="project" value="InterPro"/>
</dbReference>
<dbReference type="GO" id="GO:0004519">
    <property type="term" value="F:endonuclease activity"/>
    <property type="evidence" value="ECO:0007669"/>
    <property type="project" value="UniProtKB-KW"/>
</dbReference>
<dbReference type="EMBL" id="CACVKT020005320">
    <property type="protein sequence ID" value="CAC5394589.1"/>
    <property type="molecule type" value="Genomic_DNA"/>
</dbReference>
<dbReference type="Gene3D" id="1.10.340.70">
    <property type="match status" value="1"/>
</dbReference>
<keyword evidence="6" id="KW-0378">Hydrolase</keyword>
<evidence type="ECO:0000313" key="12">
    <source>
        <dbReference type="Proteomes" id="UP000507470"/>
    </source>
</evidence>
<dbReference type="PROSITE" id="PS50994">
    <property type="entry name" value="INTEGRASE"/>
    <property type="match status" value="1"/>
</dbReference>
<dbReference type="SUPFAM" id="SSF53098">
    <property type="entry name" value="Ribonuclease H-like"/>
    <property type="match status" value="1"/>
</dbReference>
<dbReference type="Gene3D" id="3.30.70.270">
    <property type="match status" value="1"/>
</dbReference>
<keyword evidence="3" id="KW-0548">Nucleotidyltransferase</keyword>
<keyword evidence="12" id="KW-1185">Reference proteome</keyword>
<dbReference type="InterPro" id="IPR036397">
    <property type="entry name" value="RNaseH_sf"/>
</dbReference>
<feature type="compositionally biased region" description="Basic and acidic residues" evidence="8">
    <location>
        <begin position="850"/>
        <end position="862"/>
    </location>
</feature>
<evidence type="ECO:0000259" key="9">
    <source>
        <dbReference type="PROSITE" id="PS50175"/>
    </source>
</evidence>
<proteinExistence type="predicted"/>
<feature type="domain" description="Peptidase A2" evidence="9">
    <location>
        <begin position="303"/>
        <end position="384"/>
    </location>
</feature>
<evidence type="ECO:0000256" key="4">
    <source>
        <dbReference type="ARBA" id="ARBA00022722"/>
    </source>
</evidence>
<dbReference type="Pfam" id="PF17917">
    <property type="entry name" value="RT_RNaseH"/>
    <property type="match status" value="1"/>
</dbReference>
<gene>
    <name evidence="11" type="ORF">MCOR_29324</name>
</gene>
<dbReference type="InterPro" id="IPR001995">
    <property type="entry name" value="Peptidase_A2_cat"/>
</dbReference>
<accession>A0A6J8CH21</accession>
<dbReference type="InterPro" id="IPR012337">
    <property type="entry name" value="RNaseH-like_sf"/>
</dbReference>
<evidence type="ECO:0000256" key="6">
    <source>
        <dbReference type="ARBA" id="ARBA00022801"/>
    </source>
</evidence>
<feature type="region of interest" description="Disordered" evidence="8">
    <location>
        <begin position="1274"/>
        <end position="1342"/>
    </location>
</feature>
<dbReference type="InterPro" id="IPR001584">
    <property type="entry name" value="Integrase_cat-core"/>
</dbReference>
<sequence length="1688" mass="191363">MPAPGNAAGQQEAEIIQAPVNAPADIAAPLNVPVVAAPQGPPPGFPAQRYSVNIELFTGKGNVTALEWWTMFVTFVTLQRMPEADALLVFPFHLAGVAKAWFNTLDTHTKTSLNNLKLAFLQRFKPTLNAGVKITELRQNAYETVDEYIDRALSLNANNCVSEEFLISVTEKGFKKSMCHIILPNRSKTMQALREIATIAEMTVAVSGQPQMEDITSTINHAVCSAVKSVEANMLDSLMTRMDTTLSAMNRPDRRPDHRPEQHRVKFNNEQNHHFNSTNSKNCGYCGDAKKSTTKVSVGGTRTCALVDTGANISVMSKQFFLRTPYSTHKLEPPDITSVIAVNGNHVKVLGKVNISVTIGNRNFSASIYVLPQLHHSLILGVDFLKQTKAKLNFENDTFEILENNDVVTLSRLTLKKGLAKLIKAITIPKRSQTLISVAVSHQTHDSTVLLEPLKSLTHKHRILAAKALVKIKHGKAYLSLLNPTDRKVRIKARTKLAEVAHVNTETIQIFNETDPSVSSIKTPNSKSCSDLKFDLSESDLTDIEKQKMQKFLNENKQSFATDMTELGKTPLYKHKIVTVPDARPVRRNPYRQSPQVRRETENQIQELLENGIIEESNSDWCSPLIMIPKKTGGWRMAIDYRSLNKLTVPMSYPLPHIESVFDALGEAKAKYFTNLDLKSSFWQIPLDEETKHKSAFISQSGVYEWNRMSYGLMNAAITFQCLMTQGKKDDEGREYVVAYGGKLLSGPEKSYHTSEKECLAILRGVEAYRPYLANSHFTVVTDHSALTWLKSAKLSSRLERWALKLQDLNYDIIHRPGKSNVVADCLSRRPYIEAPTIQSVSTAYPTTDSRLESDTDLDTDRASISGSDELPDGWRTVTEFIYDDETTDSCPIISAIDIEELPQALDNPDSLFEKQQNCPDFANIITYLQNNTLPQDEKLHRAIVAESKFYSISNGILYHLYQRRCRRLPNELRHIKQIALPTCLREEALHSYHDSLLGGGHLGQDKVYSSLLEKYYWPKMHSDVLQYIKTCDRCQRAKRNYNPNNPPLSPMPHVGRFHRWHIDILGPLSKTKDGYEHILLVVDSFTRWTEGFPMKTQTAKEVANILCSEVFSRKSPSCNTTGYSPFYMMFGEEMRLPFDVALEPKDNLSRDLKDYIAGFLENLKIAHTIAKERDQQQKAKDKERHDLKSNIPIFSVGDQVLLTNNKVPKGLSRKLHDKANGPYRIIELGPNYTYKIKHIGNNTVHKSLINATNMRRYYDPNIHRQGYINPQDQIENDEGLNQNEHDLQPPQIDNEVENEQVRNQVENEDTEQIAIEPNKDPPNSQVDNHSNQNRNEKFGFQQIKRGVFRNGQRLMRVEWQDGTRTWEPNSSFDQDLLHEINLKYTQKGKKRNFGLGQQVLVYTLMMVIFCGVSVGAMTTKETDIIQRINYGVIFKEEAKMYLAKESWLHTFKVSLPEHFSLPNISFCSENSTQCNYFNSIISFVHHLQDTTKIHLIESIRNVKTLIPQNDILLKKRNARSFLPFIGSLAKGLFGTATMGDVNLLASHINEINKRTRLMARALEQHGDHLSSFMSLVDKRTTNLIDGIQKNSVEILAIANKFQMSLENTQSFFLNTTTLLTELTNKGNMLRSKVDQFQAAVQSLVEGRISPFLLPKHTLTQALHKIQTILTNSYSGFLNTTPPILLLY</sequence>
<feature type="domain" description="Integrase catalytic" evidence="10">
    <location>
        <begin position="1049"/>
        <end position="1183"/>
    </location>
</feature>
<keyword evidence="2" id="KW-0808">Transferase</keyword>
<dbReference type="InterPro" id="IPR041373">
    <property type="entry name" value="RT_RNaseH"/>
</dbReference>
<evidence type="ECO:0000259" key="10">
    <source>
        <dbReference type="PROSITE" id="PS50994"/>
    </source>
</evidence>
<dbReference type="InterPro" id="IPR001969">
    <property type="entry name" value="Aspartic_peptidase_AS"/>
</dbReference>
<dbReference type="PANTHER" id="PTHR37984:SF5">
    <property type="entry name" value="PROTEIN NYNRIN-LIKE"/>
    <property type="match status" value="1"/>
</dbReference>
<evidence type="ECO:0000256" key="8">
    <source>
        <dbReference type="SAM" id="MobiDB-lite"/>
    </source>
</evidence>
<dbReference type="InterPro" id="IPR050951">
    <property type="entry name" value="Retrovirus_Pol_polyprotein"/>
</dbReference>
<dbReference type="Gene3D" id="3.30.420.10">
    <property type="entry name" value="Ribonuclease H-like superfamily/Ribonuclease H"/>
    <property type="match status" value="1"/>
</dbReference>
<dbReference type="Proteomes" id="UP000507470">
    <property type="component" value="Unassembled WGS sequence"/>
</dbReference>
<dbReference type="PROSITE" id="PS00141">
    <property type="entry name" value="ASP_PROTEASE"/>
    <property type="match status" value="1"/>
</dbReference>
<organism evidence="11 12">
    <name type="scientific">Mytilus coruscus</name>
    <name type="common">Sea mussel</name>
    <dbReference type="NCBI Taxonomy" id="42192"/>
    <lineage>
        <taxon>Eukaryota</taxon>
        <taxon>Metazoa</taxon>
        <taxon>Spiralia</taxon>
        <taxon>Lophotrochozoa</taxon>
        <taxon>Mollusca</taxon>
        <taxon>Bivalvia</taxon>
        <taxon>Autobranchia</taxon>
        <taxon>Pteriomorphia</taxon>
        <taxon>Mytilida</taxon>
        <taxon>Mytiloidea</taxon>
        <taxon>Mytilidae</taxon>
        <taxon>Mytilinae</taxon>
        <taxon>Mytilus</taxon>
    </lineage>
</organism>
<keyword evidence="4" id="KW-0540">Nuclease</keyword>
<evidence type="ECO:0000313" key="11">
    <source>
        <dbReference type="EMBL" id="CAC5394589.1"/>
    </source>
</evidence>
<dbReference type="FunFam" id="1.10.340.70:FF:000001">
    <property type="entry name" value="Retrovirus-related Pol polyprotein from transposon gypsy-like Protein"/>
    <property type="match status" value="1"/>
</dbReference>
<dbReference type="CDD" id="cd09274">
    <property type="entry name" value="RNase_HI_RT_Ty3"/>
    <property type="match status" value="1"/>
</dbReference>
<dbReference type="Gene3D" id="3.10.10.10">
    <property type="entry name" value="HIV Type 1 Reverse Transcriptase, subunit A, domain 1"/>
    <property type="match status" value="1"/>
</dbReference>
<dbReference type="PANTHER" id="PTHR37984">
    <property type="entry name" value="PROTEIN CBG26694"/>
    <property type="match status" value="1"/>
</dbReference>
<evidence type="ECO:0000256" key="2">
    <source>
        <dbReference type="ARBA" id="ARBA00022679"/>
    </source>
</evidence>
<dbReference type="PROSITE" id="PS50175">
    <property type="entry name" value="ASP_PROT_RETROV"/>
    <property type="match status" value="1"/>
</dbReference>
<feature type="region of interest" description="Disordered" evidence="8">
    <location>
        <begin position="844"/>
        <end position="869"/>
    </location>
</feature>
<name>A0A6J8CH21_MYTCO</name>
<dbReference type="InterPro" id="IPR043128">
    <property type="entry name" value="Rev_trsase/Diguanyl_cyclase"/>
</dbReference>
<evidence type="ECO:0000256" key="1">
    <source>
        <dbReference type="ARBA" id="ARBA00012493"/>
    </source>
</evidence>
<dbReference type="CDD" id="cd01647">
    <property type="entry name" value="RT_LTR"/>
    <property type="match status" value="1"/>
</dbReference>
<dbReference type="Gene3D" id="2.40.70.10">
    <property type="entry name" value="Acid Proteases"/>
    <property type="match status" value="1"/>
</dbReference>
<dbReference type="SUPFAM" id="SSF50630">
    <property type="entry name" value="Acid proteases"/>
    <property type="match status" value="1"/>
</dbReference>
<reference evidence="11 12" key="1">
    <citation type="submission" date="2020-06" db="EMBL/GenBank/DDBJ databases">
        <authorList>
            <person name="Li R."/>
            <person name="Bekaert M."/>
        </authorList>
    </citation>
    <scope>NUCLEOTIDE SEQUENCE [LARGE SCALE GENOMIC DNA]</scope>
    <source>
        <strain evidence="12">wild</strain>
    </source>
</reference>
<dbReference type="InterPro" id="IPR005162">
    <property type="entry name" value="Retrotrans_gag_dom"/>
</dbReference>
<dbReference type="GO" id="GO:0004190">
    <property type="term" value="F:aspartic-type endopeptidase activity"/>
    <property type="evidence" value="ECO:0007669"/>
    <property type="project" value="InterPro"/>
</dbReference>
<dbReference type="Pfam" id="PF13975">
    <property type="entry name" value="gag-asp_proteas"/>
    <property type="match status" value="1"/>
</dbReference>
<evidence type="ECO:0000256" key="7">
    <source>
        <dbReference type="ARBA" id="ARBA00022918"/>
    </source>
</evidence>
<dbReference type="OrthoDB" id="6084756at2759"/>
<keyword evidence="5" id="KW-0255">Endonuclease</keyword>
<dbReference type="InterPro" id="IPR041588">
    <property type="entry name" value="Integrase_H2C2"/>
</dbReference>
<dbReference type="EC" id="2.7.7.49" evidence="1"/>
<dbReference type="GO" id="GO:0006508">
    <property type="term" value="P:proteolysis"/>
    <property type="evidence" value="ECO:0007669"/>
    <property type="project" value="InterPro"/>
</dbReference>
<evidence type="ECO:0000256" key="3">
    <source>
        <dbReference type="ARBA" id="ARBA00022695"/>
    </source>
</evidence>
<dbReference type="InterPro" id="IPR043502">
    <property type="entry name" value="DNA/RNA_pol_sf"/>
</dbReference>
<dbReference type="InterPro" id="IPR021109">
    <property type="entry name" value="Peptidase_aspartic_dom_sf"/>
</dbReference>
<dbReference type="CDD" id="cd00303">
    <property type="entry name" value="retropepsin_like"/>
    <property type="match status" value="1"/>
</dbReference>
<dbReference type="GO" id="GO:0003676">
    <property type="term" value="F:nucleic acid binding"/>
    <property type="evidence" value="ECO:0007669"/>
    <property type="project" value="InterPro"/>
</dbReference>
<feature type="compositionally biased region" description="Polar residues" evidence="8">
    <location>
        <begin position="1322"/>
        <end position="1334"/>
    </location>
</feature>
<dbReference type="SUPFAM" id="SSF56672">
    <property type="entry name" value="DNA/RNA polymerases"/>
    <property type="match status" value="1"/>
</dbReference>
<keyword evidence="7" id="KW-0695">RNA-directed DNA polymerase</keyword>
<evidence type="ECO:0000256" key="5">
    <source>
        <dbReference type="ARBA" id="ARBA00022759"/>
    </source>
</evidence>
<dbReference type="Pfam" id="PF03732">
    <property type="entry name" value="Retrotrans_gag"/>
    <property type="match status" value="1"/>
</dbReference>
<dbReference type="GO" id="GO:0003964">
    <property type="term" value="F:RNA-directed DNA polymerase activity"/>
    <property type="evidence" value="ECO:0007669"/>
    <property type="project" value="UniProtKB-KW"/>
</dbReference>
<protein>
    <recommendedName>
        <fullName evidence="1">RNA-directed DNA polymerase</fullName>
        <ecNumber evidence="1">2.7.7.49</ecNumber>
    </recommendedName>
</protein>
<dbReference type="Pfam" id="PF17921">
    <property type="entry name" value="Integrase_H2C2"/>
    <property type="match status" value="1"/>
</dbReference>